<dbReference type="KEGG" id="blac:94343839"/>
<gene>
    <name evidence="1" type="ORF">CCR75_000060</name>
</gene>
<reference evidence="1 2" key="1">
    <citation type="journal article" date="2021" name="Genome Biol.">
        <title>AFLAP: assembly-free linkage analysis pipeline using k-mers from genome sequencing data.</title>
        <authorList>
            <person name="Fletcher K."/>
            <person name="Zhang L."/>
            <person name="Gil J."/>
            <person name="Han R."/>
            <person name="Cavanaugh K."/>
            <person name="Michelmore R."/>
        </authorList>
    </citation>
    <scope>NUCLEOTIDE SEQUENCE [LARGE SCALE GENOMIC DNA]</scope>
    <source>
        <strain evidence="1 2">SF5</strain>
    </source>
</reference>
<keyword evidence="2" id="KW-1185">Reference proteome</keyword>
<organism evidence="1 2">
    <name type="scientific">Bremia lactucae</name>
    <name type="common">Lettuce downy mildew</name>
    <dbReference type="NCBI Taxonomy" id="4779"/>
    <lineage>
        <taxon>Eukaryota</taxon>
        <taxon>Sar</taxon>
        <taxon>Stramenopiles</taxon>
        <taxon>Oomycota</taxon>
        <taxon>Peronosporomycetes</taxon>
        <taxon>Peronosporales</taxon>
        <taxon>Peronosporaceae</taxon>
        <taxon>Bremia</taxon>
    </lineage>
</organism>
<name>A0A976FJ25_BRELC</name>
<comment type="caution">
    <text evidence="1">The sequence shown here is derived from an EMBL/GenBank/DDBJ whole genome shotgun (WGS) entry which is preliminary data.</text>
</comment>
<dbReference type="EMBL" id="SHOA02000014">
    <property type="protein sequence ID" value="TDH67568.1"/>
    <property type="molecule type" value="Genomic_DNA"/>
</dbReference>
<dbReference type="RefSeq" id="XP_067817067.1">
    <property type="nucleotide sequence ID" value="XM_067958168.1"/>
</dbReference>
<dbReference type="AlphaFoldDB" id="A0A976FJ25"/>
<accession>A0A976FJ25</accession>
<evidence type="ECO:0000313" key="2">
    <source>
        <dbReference type="Proteomes" id="UP000294530"/>
    </source>
</evidence>
<dbReference type="OrthoDB" id="88477at2759"/>
<evidence type="ECO:0000313" key="1">
    <source>
        <dbReference type="EMBL" id="TDH67568.1"/>
    </source>
</evidence>
<dbReference type="Proteomes" id="UP000294530">
    <property type="component" value="Unassembled WGS sequence"/>
</dbReference>
<dbReference type="GeneID" id="94343839"/>
<proteinExistence type="predicted"/>
<protein>
    <submittedName>
        <fullName evidence="1">Uncharacterized protein</fullName>
    </submittedName>
</protein>
<sequence>MERTGPTTYICHVPLAEGVDKHHTNRKLGRWALAILFGSPPLAMGRTFKLIPTVALRHPPPDLQLSYNWVLVEPGAVRGVESSALDISSRRIILKKEANGINWTVDDSHPVSLEYGHDVAVMRSSQRARGLVLEANPSIHSFPREALSNVANRHVLRHVKRQPYGKAKVGLGTALKGLLQKLQTCADRGDWHSVALNQTLKQLWGHQNAITEYQV</sequence>